<dbReference type="eggNOG" id="ENOG50346F0">
    <property type="taxonomic scope" value="Bacteria"/>
</dbReference>
<dbReference type="RefSeq" id="WP_013385189.1">
    <property type="nucleotide sequence ID" value="NC_017384.1"/>
</dbReference>
<evidence type="ECO:0000313" key="1">
    <source>
        <dbReference type="EMBL" id="AEM41817.1"/>
    </source>
</evidence>
<name>F9Y4T3_KETVW</name>
<evidence type="ECO:0000313" key="2">
    <source>
        <dbReference type="Proteomes" id="UP000000692"/>
    </source>
</evidence>
<dbReference type="OrthoDB" id="7776034at2"/>
<organism evidence="1 2">
    <name type="scientific">Ketogulonicigenium vulgare (strain WSH-001)</name>
    <dbReference type="NCBI Taxonomy" id="759362"/>
    <lineage>
        <taxon>Bacteria</taxon>
        <taxon>Pseudomonadati</taxon>
        <taxon>Pseudomonadota</taxon>
        <taxon>Alphaproteobacteria</taxon>
        <taxon>Rhodobacterales</taxon>
        <taxon>Roseobacteraceae</taxon>
        <taxon>Ketogulonicigenium</taxon>
    </lineage>
</organism>
<dbReference type="HOGENOM" id="CLU_2601347_0_0_5"/>
<proteinExistence type="predicted"/>
<reference evidence="1 2" key="1">
    <citation type="journal article" date="2011" name="J. Bacteriol.">
        <title>Complete genome sequence of the industrial strain Ketogulonicigenium vulgare WSH-001.</title>
        <authorList>
            <person name="Liu L."/>
            <person name="Li Y."/>
            <person name="Zhang J."/>
            <person name="Zhou Z."/>
            <person name="Liu J."/>
            <person name="Li X."/>
            <person name="Zhou J."/>
            <person name="Du G."/>
            <person name="Wang L."/>
            <person name="Chen J."/>
        </authorList>
    </citation>
    <scope>NUCLEOTIDE SEQUENCE [LARGE SCALE GENOMIC DNA]</scope>
    <source>
        <strain evidence="1 2">WSH-001</strain>
    </source>
</reference>
<dbReference type="KEGG" id="kvl:KVU_1978"/>
<dbReference type="EMBL" id="CP002018">
    <property type="protein sequence ID" value="AEM41817.1"/>
    <property type="molecule type" value="Genomic_DNA"/>
</dbReference>
<dbReference type="AlphaFoldDB" id="F9Y4T3"/>
<keyword evidence="2" id="KW-1185">Reference proteome</keyword>
<accession>F9Y4T3</accession>
<dbReference type="Proteomes" id="UP000000692">
    <property type="component" value="Chromosome"/>
</dbReference>
<protein>
    <submittedName>
        <fullName evidence="1">Uncharacterized protein</fullName>
    </submittedName>
</protein>
<gene>
    <name evidence="1" type="ordered locus">KVU_1978</name>
</gene>
<sequence length="79" mass="8955">MHGISIHERLKNWRYAALRQAKYRAIYAHAVMVAHLDGHLVADDHPSWTRIDAALDAARAGDAEAISIVLREITRLRDN</sequence>